<dbReference type="Proteomes" id="UP000828390">
    <property type="component" value="Unassembled WGS sequence"/>
</dbReference>
<accession>A0A9D4L3W6</accession>
<evidence type="ECO:0000256" key="7">
    <source>
        <dbReference type="ARBA" id="ARBA00048018"/>
    </source>
</evidence>
<dbReference type="Pfam" id="PF02580">
    <property type="entry name" value="Tyr_Deacylase"/>
    <property type="match status" value="1"/>
</dbReference>
<dbReference type="PANTHER" id="PTHR10472:SF1">
    <property type="entry name" value="D-AMINOACYL-TRNA DEACYLASE 2"/>
    <property type="match status" value="1"/>
</dbReference>
<protein>
    <recommendedName>
        <fullName evidence="3">D-aminoacyl-tRNA deacylase</fullName>
        <ecNumber evidence="3">3.1.1.96</ecNumber>
    </recommendedName>
</protein>
<evidence type="ECO:0000256" key="3">
    <source>
        <dbReference type="ARBA" id="ARBA00013056"/>
    </source>
</evidence>
<keyword evidence="9" id="KW-1185">Reference proteome</keyword>
<evidence type="ECO:0000313" key="9">
    <source>
        <dbReference type="Proteomes" id="UP000828390"/>
    </source>
</evidence>
<evidence type="ECO:0000256" key="4">
    <source>
        <dbReference type="ARBA" id="ARBA00022490"/>
    </source>
</evidence>
<dbReference type="SUPFAM" id="SSF69500">
    <property type="entry name" value="DTD-like"/>
    <property type="match status" value="1"/>
</dbReference>
<dbReference type="AlphaFoldDB" id="A0A9D4L3W6"/>
<comment type="catalytic activity">
    <reaction evidence="6">
        <text>glycyl-tRNA(Ala) + H2O = tRNA(Ala) + glycine + H(+)</text>
        <dbReference type="Rhea" id="RHEA:53744"/>
        <dbReference type="Rhea" id="RHEA-COMP:9657"/>
        <dbReference type="Rhea" id="RHEA-COMP:13640"/>
        <dbReference type="ChEBI" id="CHEBI:15377"/>
        <dbReference type="ChEBI" id="CHEBI:15378"/>
        <dbReference type="ChEBI" id="CHEBI:57305"/>
        <dbReference type="ChEBI" id="CHEBI:78442"/>
        <dbReference type="ChEBI" id="CHEBI:78522"/>
        <dbReference type="EC" id="3.1.1.96"/>
    </reaction>
</comment>
<organism evidence="8 9">
    <name type="scientific">Dreissena polymorpha</name>
    <name type="common">Zebra mussel</name>
    <name type="synonym">Mytilus polymorpha</name>
    <dbReference type="NCBI Taxonomy" id="45954"/>
    <lineage>
        <taxon>Eukaryota</taxon>
        <taxon>Metazoa</taxon>
        <taxon>Spiralia</taxon>
        <taxon>Lophotrochozoa</taxon>
        <taxon>Mollusca</taxon>
        <taxon>Bivalvia</taxon>
        <taxon>Autobranchia</taxon>
        <taxon>Heteroconchia</taxon>
        <taxon>Euheterodonta</taxon>
        <taxon>Imparidentia</taxon>
        <taxon>Neoheterodontei</taxon>
        <taxon>Myida</taxon>
        <taxon>Dreissenoidea</taxon>
        <taxon>Dreissenidae</taxon>
        <taxon>Dreissena</taxon>
    </lineage>
</organism>
<evidence type="ECO:0000256" key="6">
    <source>
        <dbReference type="ARBA" id="ARBA00047676"/>
    </source>
</evidence>
<dbReference type="GO" id="GO:0005737">
    <property type="term" value="C:cytoplasm"/>
    <property type="evidence" value="ECO:0007669"/>
    <property type="project" value="UniProtKB-SubCell"/>
</dbReference>
<dbReference type="OrthoDB" id="275783at2759"/>
<dbReference type="EC" id="3.1.1.96" evidence="3"/>
<keyword evidence="5" id="KW-0378">Hydrolase</keyword>
<comment type="subcellular location">
    <subcellularLocation>
        <location evidence="1">Cytoplasm</location>
    </subcellularLocation>
</comment>
<dbReference type="GO" id="GO:0051500">
    <property type="term" value="F:D-tyrosyl-tRNA(Tyr) deacylase activity"/>
    <property type="evidence" value="ECO:0007669"/>
    <property type="project" value="TreeGrafter"/>
</dbReference>
<sequence>MASDATNSTPALQARVVLQQCLSARLMIQPASEGKEAEYVQIERGMVVYVCFLQGATEEIISKIASSILNARLSETDTGRLVSILDLPGDVLIIPQATLGGNLKGKGMQYHRNIGKDDGLKLYTQFLEFLEGTVQNSTAKCDKNIAVKYGTYGNRQVFSMETNGPYTHYLEF</sequence>
<evidence type="ECO:0000313" key="8">
    <source>
        <dbReference type="EMBL" id="KAH3851151.1"/>
    </source>
</evidence>
<keyword evidence="4" id="KW-0963">Cytoplasm</keyword>
<dbReference type="InterPro" id="IPR023509">
    <property type="entry name" value="DTD-like_sf"/>
</dbReference>
<comment type="subunit">
    <text evidence="2">Homodimer.</text>
</comment>
<comment type="caution">
    <text evidence="8">The sequence shown here is derived from an EMBL/GenBank/DDBJ whole genome shotgun (WGS) entry which is preliminary data.</text>
</comment>
<reference evidence="8" key="1">
    <citation type="journal article" date="2019" name="bioRxiv">
        <title>The Genome of the Zebra Mussel, Dreissena polymorpha: A Resource for Invasive Species Research.</title>
        <authorList>
            <person name="McCartney M.A."/>
            <person name="Auch B."/>
            <person name="Kono T."/>
            <person name="Mallez S."/>
            <person name="Zhang Y."/>
            <person name="Obille A."/>
            <person name="Becker A."/>
            <person name="Abrahante J.E."/>
            <person name="Garbe J."/>
            <person name="Badalamenti J.P."/>
            <person name="Herman A."/>
            <person name="Mangelson H."/>
            <person name="Liachko I."/>
            <person name="Sullivan S."/>
            <person name="Sone E.D."/>
            <person name="Koren S."/>
            <person name="Silverstein K.A.T."/>
            <person name="Beckman K.B."/>
            <person name="Gohl D.M."/>
        </authorList>
    </citation>
    <scope>NUCLEOTIDE SEQUENCE</scope>
    <source>
        <strain evidence="8">Duluth1</strain>
        <tissue evidence="8">Whole animal</tissue>
    </source>
</reference>
<name>A0A9D4L3W6_DREPO</name>
<dbReference type="Gene3D" id="3.50.80.10">
    <property type="entry name" value="D-tyrosyl-tRNA(Tyr) deacylase"/>
    <property type="match status" value="1"/>
</dbReference>
<evidence type="ECO:0000256" key="5">
    <source>
        <dbReference type="ARBA" id="ARBA00022801"/>
    </source>
</evidence>
<dbReference type="EMBL" id="JAIWYP010000003">
    <property type="protein sequence ID" value="KAH3851151.1"/>
    <property type="molecule type" value="Genomic_DNA"/>
</dbReference>
<proteinExistence type="predicted"/>
<comment type="catalytic activity">
    <reaction evidence="7">
        <text>a D-aminoacyl-tRNA + H2O = a tRNA + a D-alpha-amino acid + H(+)</text>
        <dbReference type="Rhea" id="RHEA:13953"/>
        <dbReference type="Rhea" id="RHEA-COMP:10123"/>
        <dbReference type="Rhea" id="RHEA-COMP:10124"/>
        <dbReference type="ChEBI" id="CHEBI:15377"/>
        <dbReference type="ChEBI" id="CHEBI:15378"/>
        <dbReference type="ChEBI" id="CHEBI:59871"/>
        <dbReference type="ChEBI" id="CHEBI:78442"/>
        <dbReference type="ChEBI" id="CHEBI:79333"/>
        <dbReference type="EC" id="3.1.1.96"/>
    </reaction>
</comment>
<dbReference type="PANTHER" id="PTHR10472">
    <property type="entry name" value="D-TYROSYL-TRNA TYR DEACYLASE"/>
    <property type="match status" value="1"/>
</dbReference>
<reference evidence="8" key="2">
    <citation type="submission" date="2020-11" db="EMBL/GenBank/DDBJ databases">
        <authorList>
            <person name="McCartney M.A."/>
            <person name="Auch B."/>
            <person name="Kono T."/>
            <person name="Mallez S."/>
            <person name="Becker A."/>
            <person name="Gohl D.M."/>
            <person name="Silverstein K.A.T."/>
            <person name="Koren S."/>
            <person name="Bechman K.B."/>
            <person name="Herman A."/>
            <person name="Abrahante J.E."/>
            <person name="Garbe J."/>
        </authorList>
    </citation>
    <scope>NUCLEOTIDE SEQUENCE</scope>
    <source>
        <strain evidence="8">Duluth1</strain>
        <tissue evidence="8">Whole animal</tissue>
    </source>
</reference>
<gene>
    <name evidence="8" type="ORF">DPMN_093632</name>
</gene>
<dbReference type="InterPro" id="IPR003732">
    <property type="entry name" value="Daa-tRNA_deacyls_DTD"/>
</dbReference>
<evidence type="ECO:0000256" key="2">
    <source>
        <dbReference type="ARBA" id="ARBA00011738"/>
    </source>
</evidence>
<evidence type="ECO:0000256" key="1">
    <source>
        <dbReference type="ARBA" id="ARBA00004496"/>
    </source>
</evidence>